<dbReference type="OrthoDB" id="63696at2759"/>
<gene>
    <name evidence="2" type="ORF">Poli38472_000719</name>
</gene>
<sequence length="570" mass="63627">MRAARTLSEEDEFGMDKAESFETDPMEVEHDTEVKDHPDFAFVAKSDLASLVSGPEDNLQSPLWLKALPIEKDATQWTFLQVLMRPDRSWLVMKELVATICIGHGMMLAEETASSVLFRKKVGQDTMAHGMMDAATYQNVFFQIGVLPSKLRVLHIGYIVNNEQKLLGGVYMTHLQGISEDRMKVLNRSLDKLLAALQSTITSQFLSASYLYMTTPENMLAPGEESDAIQLDEGYVSDVKKLSQREMKANMRELCIPLEEYAHNEEYSCALLLGLLDPLLKKYKLDVSGSKDSAEAVPHEVHEAMNALAVSDVTITVPGNDAESKPDVATPKDDTASGGKVYGELITDLVHELWSKLKQDCERKVQLKIDEKRKQVAMRVQATQKLRIRALQAIINHPEAEVSKLMTSTVGDRNDVLLYEGSCVVNNIPCKLNVTYGFIIYRTMVPLFARTTIIPFTDVERVLQSTTLGIRVINIELGDQQMKGVTIATGLEIDLLYQLLLEIFAMHKQERAALVVAESPDQVPVEHRDMSQYDAPDLETLMAAEDEEEKENEANEASGTKGVEGTKVQL</sequence>
<evidence type="ECO:0000313" key="2">
    <source>
        <dbReference type="EMBL" id="TMW60677.1"/>
    </source>
</evidence>
<dbReference type="AlphaFoldDB" id="A0A8K1FID8"/>
<keyword evidence="3" id="KW-1185">Reference proteome</keyword>
<organism evidence="2 3">
    <name type="scientific">Pythium oligandrum</name>
    <name type="common">Mycoparasitic fungus</name>
    <dbReference type="NCBI Taxonomy" id="41045"/>
    <lineage>
        <taxon>Eukaryota</taxon>
        <taxon>Sar</taxon>
        <taxon>Stramenopiles</taxon>
        <taxon>Oomycota</taxon>
        <taxon>Peronosporomycetes</taxon>
        <taxon>Pythiales</taxon>
        <taxon>Pythiaceae</taxon>
        <taxon>Pythium</taxon>
    </lineage>
</organism>
<evidence type="ECO:0000313" key="3">
    <source>
        <dbReference type="Proteomes" id="UP000794436"/>
    </source>
</evidence>
<dbReference type="Proteomes" id="UP000794436">
    <property type="component" value="Unassembled WGS sequence"/>
</dbReference>
<evidence type="ECO:0000256" key="1">
    <source>
        <dbReference type="SAM" id="MobiDB-lite"/>
    </source>
</evidence>
<name>A0A8K1FID8_PYTOL</name>
<proteinExistence type="predicted"/>
<feature type="region of interest" description="Disordered" evidence="1">
    <location>
        <begin position="1"/>
        <end position="23"/>
    </location>
</feature>
<comment type="caution">
    <text evidence="2">The sequence shown here is derived from an EMBL/GenBank/DDBJ whole genome shotgun (WGS) entry which is preliminary data.</text>
</comment>
<accession>A0A8K1FID8</accession>
<reference evidence="2" key="1">
    <citation type="submission" date="2019-03" db="EMBL/GenBank/DDBJ databases">
        <title>Long read genome sequence of the mycoparasitic Pythium oligandrum ATCC 38472 isolated from sugarbeet rhizosphere.</title>
        <authorList>
            <person name="Gaulin E."/>
        </authorList>
    </citation>
    <scope>NUCLEOTIDE SEQUENCE</scope>
    <source>
        <strain evidence="2">ATCC 38472_TT</strain>
    </source>
</reference>
<dbReference type="EMBL" id="SPLM01000108">
    <property type="protein sequence ID" value="TMW60677.1"/>
    <property type="molecule type" value="Genomic_DNA"/>
</dbReference>
<protein>
    <submittedName>
        <fullName evidence="2">Uncharacterized protein</fullName>
    </submittedName>
</protein>
<feature type="region of interest" description="Disordered" evidence="1">
    <location>
        <begin position="543"/>
        <end position="570"/>
    </location>
</feature>